<proteinExistence type="predicted"/>
<feature type="domain" description="DUF6705" evidence="1">
    <location>
        <begin position="11"/>
        <end position="144"/>
    </location>
</feature>
<dbReference type="Proteomes" id="UP000077164">
    <property type="component" value="Unassembled WGS sequence"/>
</dbReference>
<dbReference type="EMBL" id="LVJE01000001">
    <property type="protein sequence ID" value="OAB31432.1"/>
    <property type="molecule type" value="Genomic_DNA"/>
</dbReference>
<reference evidence="2 3" key="1">
    <citation type="submission" date="2016-03" db="EMBL/GenBank/DDBJ databases">
        <title>Draft genome sequence of Flavobacterium fryxellicola DSM 16209.</title>
        <authorList>
            <person name="Shin S.-K."/>
            <person name="Yi H."/>
        </authorList>
    </citation>
    <scope>NUCLEOTIDE SEQUENCE [LARGE SCALE GENOMIC DNA]</scope>
    <source>
        <strain evidence="2 3">DSM 16209</strain>
    </source>
</reference>
<comment type="caution">
    <text evidence="2">The sequence shown here is derived from an EMBL/GenBank/DDBJ whole genome shotgun (WGS) entry which is preliminary data.</text>
</comment>
<gene>
    <name evidence="2" type="ORF">FBFR_00960</name>
</gene>
<organism evidence="2 3">
    <name type="scientific">Flavobacterium fryxellicola</name>
    <dbReference type="NCBI Taxonomy" id="249352"/>
    <lineage>
        <taxon>Bacteria</taxon>
        <taxon>Pseudomonadati</taxon>
        <taxon>Bacteroidota</taxon>
        <taxon>Flavobacteriia</taxon>
        <taxon>Flavobacteriales</taxon>
        <taxon>Flavobacteriaceae</taxon>
        <taxon>Flavobacterium</taxon>
    </lineage>
</organism>
<sequence>MQIKTQKIKNMKNIVIILLILFNLQCKAQTIIPVEKVIDYMGSSISFPAGSYIKDVNHKLDVFTGTWKGVHGDKIYSFTISKFTDIRSNVKEDILIIRYLITNTNGYILEDTRSLPDLNPYLIQGYYLEQTTYALTYSGKNAKCGQTGTIFIDWLKGSNNTKMTLFLEPEQMIISSRECPNGRAEQIIPHEQIILSKE</sequence>
<evidence type="ECO:0000259" key="1">
    <source>
        <dbReference type="Pfam" id="PF20448"/>
    </source>
</evidence>
<evidence type="ECO:0000313" key="3">
    <source>
        <dbReference type="Proteomes" id="UP000077164"/>
    </source>
</evidence>
<accession>A0A168AFY0</accession>
<dbReference type="InterPro" id="IPR046551">
    <property type="entry name" value="DUF6705"/>
</dbReference>
<keyword evidence="3" id="KW-1185">Reference proteome</keyword>
<dbReference type="Pfam" id="PF20448">
    <property type="entry name" value="DUF6705"/>
    <property type="match status" value="1"/>
</dbReference>
<dbReference type="AlphaFoldDB" id="A0A168AFY0"/>
<protein>
    <recommendedName>
        <fullName evidence="1">DUF6705 domain-containing protein</fullName>
    </recommendedName>
</protein>
<name>A0A168AFY0_9FLAO</name>
<evidence type="ECO:0000313" key="2">
    <source>
        <dbReference type="EMBL" id="OAB31432.1"/>
    </source>
</evidence>